<sequence>MFVTHRTKLHLPPLRCLRDIIKTIQ</sequence>
<dbReference type="EMBL" id="GBXM01076493">
    <property type="protein sequence ID" value="JAH32084.1"/>
    <property type="molecule type" value="Transcribed_RNA"/>
</dbReference>
<name>A0A0E9RSG0_ANGAN</name>
<evidence type="ECO:0000313" key="1">
    <source>
        <dbReference type="EMBL" id="JAH32084.1"/>
    </source>
</evidence>
<accession>A0A0E9RSG0</accession>
<protein>
    <submittedName>
        <fullName evidence="1">Uncharacterized protein</fullName>
    </submittedName>
</protein>
<reference evidence="1" key="2">
    <citation type="journal article" date="2015" name="Fish Shellfish Immunol.">
        <title>Early steps in the European eel (Anguilla anguilla)-Vibrio vulnificus interaction in the gills: Role of the RtxA13 toxin.</title>
        <authorList>
            <person name="Callol A."/>
            <person name="Pajuelo D."/>
            <person name="Ebbesson L."/>
            <person name="Teles M."/>
            <person name="MacKenzie S."/>
            <person name="Amaro C."/>
        </authorList>
    </citation>
    <scope>NUCLEOTIDE SEQUENCE</scope>
</reference>
<reference evidence="1" key="1">
    <citation type="submission" date="2014-11" db="EMBL/GenBank/DDBJ databases">
        <authorList>
            <person name="Amaro Gonzalez C."/>
        </authorList>
    </citation>
    <scope>NUCLEOTIDE SEQUENCE</scope>
</reference>
<proteinExistence type="predicted"/>
<dbReference type="AlphaFoldDB" id="A0A0E9RSG0"/>
<organism evidence="1">
    <name type="scientific">Anguilla anguilla</name>
    <name type="common">European freshwater eel</name>
    <name type="synonym">Muraena anguilla</name>
    <dbReference type="NCBI Taxonomy" id="7936"/>
    <lineage>
        <taxon>Eukaryota</taxon>
        <taxon>Metazoa</taxon>
        <taxon>Chordata</taxon>
        <taxon>Craniata</taxon>
        <taxon>Vertebrata</taxon>
        <taxon>Euteleostomi</taxon>
        <taxon>Actinopterygii</taxon>
        <taxon>Neopterygii</taxon>
        <taxon>Teleostei</taxon>
        <taxon>Anguilliformes</taxon>
        <taxon>Anguillidae</taxon>
        <taxon>Anguilla</taxon>
    </lineage>
</organism>